<reference evidence="2 3" key="1">
    <citation type="journal article" date="2019" name="ACS Chem. Biol.">
        <title>Identification and Mobilization of a Cryptic Antibiotic Biosynthesis Gene Locus from a Human-Pathogenic Nocardia Isolate.</title>
        <authorList>
            <person name="Herisse M."/>
            <person name="Ishida K."/>
            <person name="Porter J.L."/>
            <person name="Howden B."/>
            <person name="Hertweck C."/>
            <person name="Stinear T.P."/>
            <person name="Pidot S.J."/>
        </authorList>
    </citation>
    <scope>NUCLEOTIDE SEQUENCE [LARGE SCALE GENOMIC DNA]</scope>
    <source>
        <strain evidence="2 3">AUSMDU00012717</strain>
    </source>
</reference>
<feature type="domain" description="HTH cro/C1-type" evidence="1">
    <location>
        <begin position="39"/>
        <end position="94"/>
    </location>
</feature>
<dbReference type="Pfam" id="PF13560">
    <property type="entry name" value="HTH_31"/>
    <property type="match status" value="1"/>
</dbReference>
<dbReference type="Proteomes" id="UP000503540">
    <property type="component" value="Chromosome"/>
</dbReference>
<evidence type="ECO:0000313" key="2">
    <source>
        <dbReference type="EMBL" id="QIS10070.1"/>
    </source>
</evidence>
<dbReference type="Pfam" id="PF19054">
    <property type="entry name" value="DUF5753"/>
    <property type="match status" value="1"/>
</dbReference>
<dbReference type="CDD" id="cd00093">
    <property type="entry name" value="HTH_XRE"/>
    <property type="match status" value="1"/>
</dbReference>
<dbReference type="KEGG" id="nah:F5544_10875"/>
<proteinExistence type="predicted"/>
<dbReference type="Gene3D" id="1.10.260.40">
    <property type="entry name" value="lambda repressor-like DNA-binding domains"/>
    <property type="match status" value="1"/>
</dbReference>
<gene>
    <name evidence="2" type="ORF">F5544_10875</name>
</gene>
<dbReference type="SMART" id="SM00530">
    <property type="entry name" value="HTH_XRE"/>
    <property type="match status" value="1"/>
</dbReference>
<accession>A0A6G9YAC5</accession>
<sequence>MWACKTRSVRASRDSSANAIRQADDAAPTALRRILGGQLRQLREAAGISRQEAAETLRSSESKISRLELGRVGCRQRDLTDLLTLYGISDPAERDTFFALARRANASGWWQRDHDWLPPWFDTYLGLETAAARIRGYEQGAMPELLQTADYARAHIRLAQPDLPPAMIERRTQLRLRRQKILTREHPARLWVVVEEAALNRLIGGTAVWRDQIEHLLRMLERPNIELQILSDAACGPAMTAGSFTMLRFTEPDLPDIVYTQQLTGAAYLDKDADLEAYRRLADRLAVYAIPPDRTAQFLTRLRDSRAPILDRPAGRSE</sequence>
<dbReference type="AlphaFoldDB" id="A0A6G9YAC5"/>
<evidence type="ECO:0000313" key="3">
    <source>
        <dbReference type="Proteomes" id="UP000503540"/>
    </source>
</evidence>
<protein>
    <submittedName>
        <fullName evidence="2">Helix-turn-helix domain-containing protein</fullName>
    </submittedName>
</protein>
<dbReference type="InterPro" id="IPR043917">
    <property type="entry name" value="DUF5753"/>
</dbReference>
<evidence type="ECO:0000259" key="1">
    <source>
        <dbReference type="PROSITE" id="PS50943"/>
    </source>
</evidence>
<organism evidence="2 3">
    <name type="scientific">Nocardia arthritidis</name>
    <dbReference type="NCBI Taxonomy" id="228602"/>
    <lineage>
        <taxon>Bacteria</taxon>
        <taxon>Bacillati</taxon>
        <taxon>Actinomycetota</taxon>
        <taxon>Actinomycetes</taxon>
        <taxon>Mycobacteriales</taxon>
        <taxon>Nocardiaceae</taxon>
        <taxon>Nocardia</taxon>
    </lineage>
</organism>
<keyword evidence="3" id="KW-1185">Reference proteome</keyword>
<dbReference type="PROSITE" id="PS50943">
    <property type="entry name" value="HTH_CROC1"/>
    <property type="match status" value="1"/>
</dbReference>
<dbReference type="GO" id="GO:0003677">
    <property type="term" value="F:DNA binding"/>
    <property type="evidence" value="ECO:0007669"/>
    <property type="project" value="InterPro"/>
</dbReference>
<dbReference type="SUPFAM" id="SSF47413">
    <property type="entry name" value="lambda repressor-like DNA-binding domains"/>
    <property type="match status" value="1"/>
</dbReference>
<dbReference type="InterPro" id="IPR010982">
    <property type="entry name" value="Lambda_DNA-bd_dom_sf"/>
</dbReference>
<dbReference type="InterPro" id="IPR001387">
    <property type="entry name" value="Cro/C1-type_HTH"/>
</dbReference>
<name>A0A6G9YAC5_9NOCA</name>
<dbReference type="EMBL" id="CP046172">
    <property type="protein sequence ID" value="QIS10070.1"/>
    <property type="molecule type" value="Genomic_DNA"/>
</dbReference>